<sequence>MGKDEDKHPVELLKLIKKRDQVKKSMQAIKMFIDKYDHTTRSINQLQTRLDSLMQYMKKYEACQDEIEVYETVTDEMLDDRVSTDDFFCSLKADVMDLVERSNKATSNESTIQSQSIVRDPMKLPSIPAPIFNGELQNWVSFLDSFNAMFHQNNGLSDVQRLHYLKSCLVGPAAEVIRTIPTTDVNYNTAYNALVERYENKSLIIQSHIRSLFQTPQVQRPTASELRQLHHHVVSQVNALQALGQNIVEWDAWLVTLLCCRLDPTTVGEWQLLQTTKELPKFRDLEKFLANRVSAYEVGEVNNQSTHLKQLPSGGYSTKKKVLFTHQNYSSPSKERKCILCPEHHRLTTCENFNKMSITERQDVVFRNKLCYNCLHPGHQVRQCRSSNCNECGKRHNTKLHNDSMLRSSTSENEPSSSNQDQPVVNYVEQANNNPTALKQIMLATAVVSLTNSTGHHIPCRAILDSGSQVSLITKECASRLHISGVHSSLSIAGIGSIAAKTGTMINTTMCSRLSNFEASINFHVINSITNKLPSYNVDIQQLNIPDTIMNCLADPGFYKPGNIDVLLGAEIFYELLVGESKKLQEGTVLHNTSLGWVLTGSLPITNSQMYVSSLLIQNQSMSSLALTDRPTCNVKNDQSVAEVHFTSTVTQDPSGRFVVRLPLLKDPQVLGDSKFMAQQRFFNLERRMNRNPTLAQEYKNFMSEYIKMGHMEEAEDTDLPTYYLPHHAVTKGDSLTTKTRVVFDGSAATRSGLSLNDILVCGPPVQPELLSIVLRFRLYKYALVADIEKMYRQIQVAPADCDLQRIVYRSNTDDILKDYRLLTVTYGTRAASFLATRCLLEASYMVHDVTAQRAIQQDFYVDDLLSGCQSEEECYNLYQVMSTELNKVGFPLRKWCSNSEFVLSKMSNKESQSNYMLSISDEETI</sequence>
<proteinExistence type="predicted"/>
<dbReference type="GO" id="GO:0071897">
    <property type="term" value="P:DNA biosynthetic process"/>
    <property type="evidence" value="ECO:0007669"/>
    <property type="project" value="UniProtKB-ARBA"/>
</dbReference>
<dbReference type="EMBL" id="GGMR01000832">
    <property type="protein sequence ID" value="MBY13451.1"/>
    <property type="molecule type" value="Transcribed_RNA"/>
</dbReference>
<reference evidence="4" key="1">
    <citation type="submission" date="2018-04" db="EMBL/GenBank/DDBJ databases">
        <title>Transcriptome of Schizaphis graminum biotype I.</title>
        <authorList>
            <person name="Scully E.D."/>
            <person name="Geib S.M."/>
            <person name="Palmer N.A."/>
            <person name="Koch K."/>
            <person name="Bradshaw J."/>
            <person name="Heng-Moss T."/>
            <person name="Sarath G."/>
        </authorList>
    </citation>
    <scope>NUCLEOTIDE SEQUENCE</scope>
</reference>
<dbReference type="GO" id="GO:0003676">
    <property type="term" value="F:nucleic acid binding"/>
    <property type="evidence" value="ECO:0007669"/>
    <property type="project" value="InterPro"/>
</dbReference>
<dbReference type="GO" id="GO:0006508">
    <property type="term" value="P:proteolysis"/>
    <property type="evidence" value="ECO:0007669"/>
    <property type="project" value="InterPro"/>
</dbReference>
<evidence type="ECO:0000256" key="2">
    <source>
        <dbReference type="SAM" id="MobiDB-lite"/>
    </source>
</evidence>
<protein>
    <recommendedName>
        <fullName evidence="3">CCHC-type domain-containing protein</fullName>
    </recommendedName>
</protein>
<dbReference type="GO" id="GO:0008270">
    <property type="term" value="F:zinc ion binding"/>
    <property type="evidence" value="ECO:0007669"/>
    <property type="project" value="UniProtKB-KW"/>
</dbReference>
<feature type="domain" description="CCHC-type" evidence="3">
    <location>
        <begin position="371"/>
        <end position="386"/>
    </location>
</feature>
<dbReference type="AlphaFoldDB" id="A0A2S2N8A8"/>
<evidence type="ECO:0000259" key="3">
    <source>
        <dbReference type="PROSITE" id="PS50158"/>
    </source>
</evidence>
<dbReference type="PANTHER" id="PTHR47331:SF5">
    <property type="entry name" value="RIBONUCLEASE H"/>
    <property type="match status" value="1"/>
</dbReference>
<feature type="region of interest" description="Disordered" evidence="2">
    <location>
        <begin position="400"/>
        <end position="422"/>
    </location>
</feature>
<gene>
    <name evidence="4" type="ORF">g.157738</name>
</gene>
<dbReference type="CDD" id="cd00303">
    <property type="entry name" value="retropepsin_like"/>
    <property type="match status" value="1"/>
</dbReference>
<dbReference type="InterPro" id="IPR021109">
    <property type="entry name" value="Peptidase_aspartic_dom_sf"/>
</dbReference>
<name>A0A2S2N8A8_SCHGA</name>
<feature type="compositionally biased region" description="Low complexity" evidence="2">
    <location>
        <begin position="408"/>
        <end position="419"/>
    </location>
</feature>
<dbReference type="PANTHER" id="PTHR47331">
    <property type="entry name" value="PHD-TYPE DOMAIN-CONTAINING PROTEIN"/>
    <property type="match status" value="1"/>
</dbReference>
<dbReference type="PROSITE" id="PS50158">
    <property type="entry name" value="ZF_CCHC"/>
    <property type="match status" value="1"/>
</dbReference>
<organism evidence="4">
    <name type="scientific">Schizaphis graminum</name>
    <name type="common">Green bug aphid</name>
    <dbReference type="NCBI Taxonomy" id="13262"/>
    <lineage>
        <taxon>Eukaryota</taxon>
        <taxon>Metazoa</taxon>
        <taxon>Ecdysozoa</taxon>
        <taxon>Arthropoda</taxon>
        <taxon>Hexapoda</taxon>
        <taxon>Insecta</taxon>
        <taxon>Pterygota</taxon>
        <taxon>Neoptera</taxon>
        <taxon>Paraneoptera</taxon>
        <taxon>Hemiptera</taxon>
        <taxon>Sternorrhyncha</taxon>
        <taxon>Aphidomorpha</taxon>
        <taxon>Aphidoidea</taxon>
        <taxon>Aphididae</taxon>
        <taxon>Aphidini</taxon>
        <taxon>Schizaphis</taxon>
    </lineage>
</organism>
<dbReference type="InterPro" id="IPR001878">
    <property type="entry name" value="Znf_CCHC"/>
</dbReference>
<dbReference type="InterPro" id="IPR005312">
    <property type="entry name" value="DUF1759"/>
</dbReference>
<keyword evidence="1" id="KW-0479">Metal-binding</keyword>
<evidence type="ECO:0000313" key="4">
    <source>
        <dbReference type="EMBL" id="MBY13451.1"/>
    </source>
</evidence>
<keyword evidence="1" id="KW-0863">Zinc-finger</keyword>
<dbReference type="SUPFAM" id="SSF56672">
    <property type="entry name" value="DNA/RNA polymerases"/>
    <property type="match status" value="1"/>
</dbReference>
<dbReference type="Gene3D" id="2.40.70.10">
    <property type="entry name" value="Acid Proteases"/>
    <property type="match status" value="1"/>
</dbReference>
<accession>A0A2S2N8A8</accession>
<dbReference type="SMART" id="SM00343">
    <property type="entry name" value="ZnF_C2HC"/>
    <property type="match status" value="1"/>
</dbReference>
<dbReference type="PROSITE" id="PS00141">
    <property type="entry name" value="ASP_PROTEASE"/>
    <property type="match status" value="1"/>
</dbReference>
<dbReference type="Pfam" id="PF03564">
    <property type="entry name" value="DUF1759"/>
    <property type="match status" value="1"/>
</dbReference>
<dbReference type="InterPro" id="IPR001969">
    <property type="entry name" value="Aspartic_peptidase_AS"/>
</dbReference>
<dbReference type="InterPro" id="IPR043502">
    <property type="entry name" value="DNA/RNA_pol_sf"/>
</dbReference>
<evidence type="ECO:0000256" key="1">
    <source>
        <dbReference type="PROSITE-ProRule" id="PRU00047"/>
    </source>
</evidence>
<keyword evidence="1" id="KW-0862">Zinc</keyword>
<dbReference type="GO" id="GO:0004190">
    <property type="term" value="F:aspartic-type endopeptidase activity"/>
    <property type="evidence" value="ECO:0007669"/>
    <property type="project" value="InterPro"/>
</dbReference>